<organism evidence="1 2">
    <name type="scientific">Demequina sediminis</name>
    <dbReference type="NCBI Taxonomy" id="1930058"/>
    <lineage>
        <taxon>Bacteria</taxon>
        <taxon>Bacillati</taxon>
        <taxon>Actinomycetota</taxon>
        <taxon>Actinomycetes</taxon>
        <taxon>Micrococcales</taxon>
        <taxon>Demequinaceae</taxon>
        <taxon>Demequina</taxon>
    </lineage>
</organism>
<dbReference type="RefSeq" id="WP_286215732.1">
    <property type="nucleotide sequence ID" value="NZ_AP027736.1"/>
</dbReference>
<protein>
    <recommendedName>
        <fullName evidence="3">SPOR domain-containing protein</fullName>
    </recommendedName>
</protein>
<comment type="caution">
    <text evidence="1">The sequence shown here is derived from an EMBL/GenBank/DDBJ whole genome shotgun (WGS) entry which is preliminary data.</text>
</comment>
<gene>
    <name evidence="1" type="ORF">Lsed01_00097</name>
</gene>
<sequence>MSNDDDQPVEYYFNTRTRMVEKGRVSSWEHLMGPYPTAEEAAGALEIAKARNDTWDDDDDWGDDS</sequence>
<evidence type="ECO:0000313" key="2">
    <source>
        <dbReference type="Proteomes" id="UP001426770"/>
    </source>
</evidence>
<reference evidence="1 2" key="1">
    <citation type="submission" date="2024-02" db="EMBL/GenBank/DDBJ databases">
        <title>Lysinimicrobium sediminis NBRC 112286.</title>
        <authorList>
            <person name="Ichikawa N."/>
            <person name="Katano-Makiyama Y."/>
            <person name="Hidaka K."/>
        </authorList>
    </citation>
    <scope>NUCLEOTIDE SEQUENCE [LARGE SCALE GENOMIC DNA]</scope>
    <source>
        <strain evidence="1 2">NBRC 112286</strain>
    </source>
</reference>
<accession>A0ABP9WCY5</accession>
<proteinExistence type="predicted"/>
<dbReference type="Proteomes" id="UP001426770">
    <property type="component" value="Unassembled WGS sequence"/>
</dbReference>
<name>A0ABP9WCY5_9MICO</name>
<evidence type="ECO:0000313" key="1">
    <source>
        <dbReference type="EMBL" id="GAA5517688.1"/>
    </source>
</evidence>
<evidence type="ECO:0008006" key="3">
    <source>
        <dbReference type="Google" id="ProtNLM"/>
    </source>
</evidence>
<keyword evidence="2" id="KW-1185">Reference proteome</keyword>
<dbReference type="EMBL" id="BAABRR010000001">
    <property type="protein sequence ID" value="GAA5517688.1"/>
    <property type="molecule type" value="Genomic_DNA"/>
</dbReference>